<dbReference type="Pfam" id="PF00042">
    <property type="entry name" value="Globin"/>
    <property type="match status" value="1"/>
</dbReference>
<evidence type="ECO:0000259" key="13">
    <source>
        <dbReference type="PROSITE" id="PS01033"/>
    </source>
</evidence>
<comment type="catalytic activity">
    <reaction evidence="10">
        <text>2 nitric oxide + NADH + 2 O2 = 2 nitrate + NAD(+) + H(+)</text>
        <dbReference type="Rhea" id="RHEA:19469"/>
        <dbReference type="ChEBI" id="CHEBI:15378"/>
        <dbReference type="ChEBI" id="CHEBI:15379"/>
        <dbReference type="ChEBI" id="CHEBI:16480"/>
        <dbReference type="ChEBI" id="CHEBI:17632"/>
        <dbReference type="ChEBI" id="CHEBI:57540"/>
        <dbReference type="ChEBI" id="CHEBI:57945"/>
        <dbReference type="EC" id="1.14.12.17"/>
    </reaction>
</comment>
<keyword evidence="5 12" id="KW-0561">Oxygen transport</keyword>
<dbReference type="PANTHER" id="PTHR43396">
    <property type="entry name" value="FLAVOHEMOPROTEIN"/>
    <property type="match status" value="1"/>
</dbReference>
<evidence type="ECO:0000313" key="15">
    <source>
        <dbReference type="EMBL" id="MFD2829904.1"/>
    </source>
</evidence>
<dbReference type="SUPFAM" id="SSF63380">
    <property type="entry name" value="Riboflavin synthase domain-like"/>
    <property type="match status" value="1"/>
</dbReference>
<evidence type="ECO:0000256" key="11">
    <source>
        <dbReference type="ARBA" id="ARBA00049433"/>
    </source>
</evidence>
<name>A0ABW5WWU6_9STAP</name>
<dbReference type="PROSITE" id="PS51384">
    <property type="entry name" value="FAD_FR"/>
    <property type="match status" value="1"/>
</dbReference>
<dbReference type="CDD" id="cd06184">
    <property type="entry name" value="flavohem_like_fad_nad_binding"/>
    <property type="match status" value="1"/>
</dbReference>
<dbReference type="InterPro" id="IPR008333">
    <property type="entry name" value="Cbr1-like_FAD-bd_dom"/>
</dbReference>
<comment type="similarity">
    <text evidence="12">Belongs to the globin family.</text>
</comment>
<dbReference type="SUPFAM" id="SSF46458">
    <property type="entry name" value="Globin-like"/>
    <property type="match status" value="1"/>
</dbReference>
<dbReference type="SUPFAM" id="SSF52343">
    <property type="entry name" value="Ferredoxin reductase-like, C-terminal NADP-linked domain"/>
    <property type="match status" value="1"/>
</dbReference>
<dbReference type="Gene3D" id="1.10.490.10">
    <property type="entry name" value="Globins"/>
    <property type="match status" value="1"/>
</dbReference>
<dbReference type="Pfam" id="PF00970">
    <property type="entry name" value="FAD_binding_6"/>
    <property type="match status" value="1"/>
</dbReference>
<comment type="catalytic activity">
    <reaction evidence="11">
        <text>2 nitric oxide + NADPH + 2 O2 = 2 nitrate + NADP(+) + H(+)</text>
        <dbReference type="Rhea" id="RHEA:19465"/>
        <dbReference type="ChEBI" id="CHEBI:15378"/>
        <dbReference type="ChEBI" id="CHEBI:15379"/>
        <dbReference type="ChEBI" id="CHEBI:16480"/>
        <dbReference type="ChEBI" id="CHEBI:17632"/>
        <dbReference type="ChEBI" id="CHEBI:57783"/>
        <dbReference type="ChEBI" id="CHEBI:58349"/>
        <dbReference type="EC" id="1.14.12.17"/>
    </reaction>
</comment>
<sequence length="375" mass="42167">MNKNKKEIIKQTVPVLKEHGETITTYFYQNMFKAHPELLNMFNQTNQKVGNQPKALANTVLKAAEHIDHLEVLTPAVIGIGHKHRALNVKPEHYPIVGENLLIAIKEVLGEAATPEIMDAWEEYYGELASVFIDVEEDMYEESAWEGFQEFKVTKKEQLSDDIVRFTVENKNLPLDYRAGQYITVKVKPEHYPNEALRHYSICSADTSNGLQFAVKREGAGDTRGVVSNYMHDEVGEMDTIQISAPAGDFTVDQGHEKILFVAGGVGATPIMAMAEEAAVNNVDAALLYSALDESHQPFKEEMEALKNNMDVHVKLTHPDGFLVHDDFKDYLDREVYICGSMHFMDAMINILKDSGFEESNIHYEPFGPKMSLAG</sequence>
<comment type="caution">
    <text evidence="15">The sequence shown here is derived from an EMBL/GenBank/DDBJ whole genome shotgun (WGS) entry which is preliminary data.</text>
</comment>
<evidence type="ECO:0000256" key="10">
    <source>
        <dbReference type="ARBA" id="ARBA00048649"/>
    </source>
</evidence>
<dbReference type="PRINTS" id="PR00409">
    <property type="entry name" value="PHDIOXRDTASE"/>
</dbReference>
<evidence type="ECO:0000256" key="7">
    <source>
        <dbReference type="ARBA" id="ARBA00022857"/>
    </source>
</evidence>
<dbReference type="InterPro" id="IPR017927">
    <property type="entry name" value="FAD-bd_FR_type"/>
</dbReference>
<dbReference type="Gene3D" id="3.40.50.80">
    <property type="entry name" value="Nucleotide-binding domain of ferredoxin-NADP reductase (FNR) module"/>
    <property type="match status" value="1"/>
</dbReference>
<keyword evidence="12" id="KW-0813">Transport</keyword>
<keyword evidence="8" id="KW-0408">Iron</keyword>
<dbReference type="InterPro" id="IPR039261">
    <property type="entry name" value="FNR_nucleotide-bd"/>
</dbReference>
<evidence type="ECO:0000256" key="9">
    <source>
        <dbReference type="ARBA" id="ARBA00023027"/>
    </source>
</evidence>
<comment type="similarity">
    <text evidence="2">In the C-terminal section; belongs to the flavoprotein pyridine nucleotide cytochrome reductase family.</text>
</comment>
<dbReference type="EC" id="1.14.12.17" evidence="3"/>
<keyword evidence="4 12" id="KW-0349">Heme</keyword>
<dbReference type="InterPro" id="IPR009050">
    <property type="entry name" value="Globin-like_sf"/>
</dbReference>
<evidence type="ECO:0000256" key="12">
    <source>
        <dbReference type="RuleBase" id="RU000356"/>
    </source>
</evidence>
<dbReference type="InterPro" id="IPR012292">
    <property type="entry name" value="Globin/Proto"/>
</dbReference>
<reference evidence="16" key="1">
    <citation type="journal article" date="2019" name="Int. J. Syst. Evol. Microbiol.">
        <title>The Global Catalogue of Microorganisms (GCM) 10K type strain sequencing project: providing services to taxonomists for standard genome sequencing and annotation.</title>
        <authorList>
            <consortium name="The Broad Institute Genomics Platform"/>
            <consortium name="The Broad Institute Genome Sequencing Center for Infectious Disease"/>
            <person name="Wu L."/>
            <person name="Ma J."/>
        </authorList>
    </citation>
    <scope>NUCLEOTIDE SEQUENCE [LARGE SCALE GENOMIC DNA]</scope>
    <source>
        <strain evidence="16">KCTC 33575</strain>
    </source>
</reference>
<keyword evidence="6" id="KW-0479">Metal-binding</keyword>
<protein>
    <recommendedName>
        <fullName evidence="3">nitric oxide dioxygenase</fullName>
        <ecNumber evidence="3">1.14.12.17</ecNumber>
    </recommendedName>
</protein>
<dbReference type="CDD" id="cd14777">
    <property type="entry name" value="Yhb1-globin-like"/>
    <property type="match status" value="1"/>
</dbReference>
<evidence type="ECO:0000259" key="14">
    <source>
        <dbReference type="PROSITE" id="PS51384"/>
    </source>
</evidence>
<accession>A0ABW5WWU6</accession>
<gene>
    <name evidence="15" type="ORF">ACFSX4_05435</name>
</gene>
<keyword evidence="7" id="KW-0521">NADP</keyword>
<dbReference type="EMBL" id="JBHUOQ010000001">
    <property type="protein sequence ID" value="MFD2829904.1"/>
    <property type="molecule type" value="Genomic_DNA"/>
</dbReference>
<keyword evidence="9" id="KW-0520">NAD</keyword>
<evidence type="ECO:0000256" key="4">
    <source>
        <dbReference type="ARBA" id="ARBA00022617"/>
    </source>
</evidence>
<comment type="cofactor">
    <cofactor evidence="1">
        <name>heme b</name>
        <dbReference type="ChEBI" id="CHEBI:60344"/>
    </cofactor>
</comment>
<dbReference type="PANTHER" id="PTHR43396:SF3">
    <property type="entry name" value="FLAVOHEMOPROTEIN"/>
    <property type="match status" value="1"/>
</dbReference>
<evidence type="ECO:0000256" key="8">
    <source>
        <dbReference type="ARBA" id="ARBA00023004"/>
    </source>
</evidence>
<evidence type="ECO:0000313" key="16">
    <source>
        <dbReference type="Proteomes" id="UP001597519"/>
    </source>
</evidence>
<evidence type="ECO:0000256" key="5">
    <source>
        <dbReference type="ARBA" id="ARBA00022621"/>
    </source>
</evidence>
<evidence type="ECO:0000256" key="3">
    <source>
        <dbReference type="ARBA" id="ARBA00012229"/>
    </source>
</evidence>
<evidence type="ECO:0000256" key="6">
    <source>
        <dbReference type="ARBA" id="ARBA00022723"/>
    </source>
</evidence>
<dbReference type="Gene3D" id="2.40.30.10">
    <property type="entry name" value="Translation factors"/>
    <property type="match status" value="1"/>
</dbReference>
<evidence type="ECO:0000256" key="1">
    <source>
        <dbReference type="ARBA" id="ARBA00001970"/>
    </source>
</evidence>
<keyword evidence="16" id="KW-1185">Reference proteome</keyword>
<feature type="domain" description="Globin" evidence="13">
    <location>
        <begin position="1"/>
        <end position="137"/>
    </location>
</feature>
<evidence type="ECO:0000256" key="2">
    <source>
        <dbReference type="ARBA" id="ARBA00006401"/>
    </source>
</evidence>
<dbReference type="PROSITE" id="PS01033">
    <property type="entry name" value="GLOBIN"/>
    <property type="match status" value="1"/>
</dbReference>
<proteinExistence type="inferred from homology"/>
<dbReference type="InterPro" id="IPR017938">
    <property type="entry name" value="Riboflavin_synthase-like_b-brl"/>
</dbReference>
<feature type="domain" description="FAD-binding FR-type" evidence="14">
    <location>
        <begin position="146"/>
        <end position="253"/>
    </location>
</feature>
<dbReference type="RefSeq" id="WP_377772331.1">
    <property type="nucleotide sequence ID" value="NZ_JBHUOQ010000001.1"/>
</dbReference>
<dbReference type="InterPro" id="IPR000971">
    <property type="entry name" value="Globin"/>
</dbReference>
<dbReference type="Proteomes" id="UP001597519">
    <property type="component" value="Unassembled WGS sequence"/>
</dbReference>
<organism evidence="15 16">
    <name type="scientific">Corticicoccus populi</name>
    <dbReference type="NCBI Taxonomy" id="1812821"/>
    <lineage>
        <taxon>Bacteria</taxon>
        <taxon>Bacillati</taxon>
        <taxon>Bacillota</taxon>
        <taxon>Bacilli</taxon>
        <taxon>Bacillales</taxon>
        <taxon>Staphylococcaceae</taxon>
        <taxon>Corticicoccus</taxon>
    </lineage>
</organism>